<dbReference type="PANTHER" id="PTHR21311:SF0">
    <property type="entry name" value="CONSERVED OLIGOMERIC GOLGI COMPLEX SUBUNIT 8"/>
    <property type="match status" value="1"/>
</dbReference>
<evidence type="ECO:0000256" key="6">
    <source>
        <dbReference type="ARBA" id="ARBA00023034"/>
    </source>
</evidence>
<organism evidence="9 10">
    <name type="scientific">Rozella allomycis (strain CSF55)</name>
    <dbReference type="NCBI Taxonomy" id="988480"/>
    <lineage>
        <taxon>Eukaryota</taxon>
        <taxon>Fungi</taxon>
        <taxon>Fungi incertae sedis</taxon>
        <taxon>Cryptomycota</taxon>
        <taxon>Cryptomycota incertae sedis</taxon>
        <taxon>Rozella</taxon>
    </lineage>
</organism>
<comment type="subcellular location">
    <subcellularLocation>
        <location evidence="1">Golgi apparatus membrane</location>
        <topology evidence="1">Peripheral membrane protein</topology>
    </subcellularLocation>
</comment>
<evidence type="ECO:0000256" key="2">
    <source>
        <dbReference type="ARBA" id="ARBA00006419"/>
    </source>
</evidence>
<dbReference type="EMBL" id="ML005001">
    <property type="protein sequence ID" value="RKP20980.1"/>
    <property type="molecule type" value="Genomic_DNA"/>
</dbReference>
<evidence type="ECO:0000256" key="3">
    <source>
        <dbReference type="ARBA" id="ARBA00020983"/>
    </source>
</evidence>
<keyword evidence="5" id="KW-0653">Protein transport</keyword>
<evidence type="ECO:0000256" key="1">
    <source>
        <dbReference type="ARBA" id="ARBA00004395"/>
    </source>
</evidence>
<dbReference type="InterPro" id="IPR016159">
    <property type="entry name" value="Cullin_repeat-like_dom_sf"/>
</dbReference>
<protein>
    <recommendedName>
        <fullName evidence="3">Conserved oligomeric Golgi complex subunit 8</fullName>
    </recommendedName>
    <alternativeName>
        <fullName evidence="8">Component of oligomeric Golgi complex 8</fullName>
    </alternativeName>
</protein>
<comment type="similarity">
    <text evidence="2">Belongs to the COG8 family.</text>
</comment>
<evidence type="ECO:0000256" key="8">
    <source>
        <dbReference type="ARBA" id="ARBA00031347"/>
    </source>
</evidence>
<dbReference type="GO" id="GO:0006891">
    <property type="term" value="P:intra-Golgi vesicle-mediated transport"/>
    <property type="evidence" value="ECO:0007669"/>
    <property type="project" value="TreeGrafter"/>
</dbReference>
<name>A0A4P9YQI1_ROZAC</name>
<reference evidence="10" key="1">
    <citation type="journal article" date="2018" name="Nat. Microbiol.">
        <title>Leveraging single-cell genomics to expand the fungal tree of life.</title>
        <authorList>
            <person name="Ahrendt S.R."/>
            <person name="Quandt C.A."/>
            <person name="Ciobanu D."/>
            <person name="Clum A."/>
            <person name="Salamov A."/>
            <person name="Andreopoulos B."/>
            <person name="Cheng J.F."/>
            <person name="Woyke T."/>
            <person name="Pelin A."/>
            <person name="Henrissat B."/>
            <person name="Reynolds N.K."/>
            <person name="Benny G.L."/>
            <person name="Smith M.E."/>
            <person name="James T.Y."/>
            <person name="Grigoriev I.V."/>
        </authorList>
    </citation>
    <scope>NUCLEOTIDE SEQUENCE [LARGE SCALE GENOMIC DNA]</scope>
    <source>
        <strain evidence="10">CSF55</strain>
    </source>
</reference>
<dbReference type="GO" id="GO:0000139">
    <property type="term" value="C:Golgi membrane"/>
    <property type="evidence" value="ECO:0007669"/>
    <property type="project" value="UniProtKB-SubCell"/>
</dbReference>
<dbReference type="GO" id="GO:0015031">
    <property type="term" value="P:protein transport"/>
    <property type="evidence" value="ECO:0007669"/>
    <property type="project" value="UniProtKB-KW"/>
</dbReference>
<dbReference type="InterPro" id="IPR007255">
    <property type="entry name" value="COG8"/>
</dbReference>
<evidence type="ECO:0000313" key="9">
    <source>
        <dbReference type="EMBL" id="RKP20980.1"/>
    </source>
</evidence>
<evidence type="ECO:0000256" key="5">
    <source>
        <dbReference type="ARBA" id="ARBA00022927"/>
    </source>
</evidence>
<dbReference type="PANTHER" id="PTHR21311">
    <property type="entry name" value="CONSERVED OLIGOMERIC GOLGI COMPLEX COMPONENT 8"/>
    <property type="match status" value="1"/>
</dbReference>
<evidence type="ECO:0000313" key="10">
    <source>
        <dbReference type="Proteomes" id="UP000281549"/>
    </source>
</evidence>
<keyword evidence="4" id="KW-0813">Transport</keyword>
<dbReference type="Proteomes" id="UP000281549">
    <property type="component" value="Unassembled WGS sequence"/>
</dbReference>
<evidence type="ECO:0000256" key="4">
    <source>
        <dbReference type="ARBA" id="ARBA00022448"/>
    </source>
</evidence>
<dbReference type="AlphaFoldDB" id="A0A4P9YQI1"/>
<dbReference type="Pfam" id="PF04124">
    <property type="entry name" value="Dor1"/>
    <property type="match status" value="1"/>
</dbReference>
<gene>
    <name evidence="9" type="ORF">ROZALSC1DRAFT_20909</name>
</gene>
<dbReference type="SUPFAM" id="SSF74788">
    <property type="entry name" value="Cullin repeat-like"/>
    <property type="match status" value="1"/>
</dbReference>
<evidence type="ECO:0000256" key="7">
    <source>
        <dbReference type="ARBA" id="ARBA00023136"/>
    </source>
</evidence>
<proteinExistence type="inferred from homology"/>
<sequence length="455" mass="52238">MSHNNSSSIIHCLNSLKCIQNSLSELQTKTSTQTESLSLFQNKADQIFNNCNVLEKEFTEWRCELDNLELIKDLLNVSPVLDECLKNDRLDDYVELVCHVRRVFDNKPKLNFLSDIIEPEVNSKQKQLVKKLESDLQQNISLINCMKIIGVLRKLRAEFNLHSWFLDNRLIALNKVLKHDSVGHQLDTETLLKQYIQHYRDYLLEIGMQYQSIFSNVEDSLESKEMATGTILAVKFHPFISKFLEFLPSKLQLLESTSAFYGIFTQCMYFSFSLARISFDFWPLLVPIFQDAFLAKLNNPVNAGLDLFRNVLNSNQNQENIPTIKSNEENSSNLSPPIPLMNYPALAVAANTISSIYNESRQFLLVSLYNDVRKLIQNFLAELLTDLLLQKRTEMLTPFRDDLVPFAYLGLRTLFEAKVNMSKSPHDFIAEISTPLADKLKGITVSFPTINTLSI</sequence>
<dbReference type="GO" id="GO:0017119">
    <property type="term" value="C:Golgi transport complex"/>
    <property type="evidence" value="ECO:0007669"/>
    <property type="project" value="InterPro"/>
</dbReference>
<keyword evidence="6" id="KW-0333">Golgi apparatus</keyword>
<keyword evidence="7" id="KW-0472">Membrane</keyword>
<accession>A0A4P9YQI1</accession>